<reference evidence="1" key="1">
    <citation type="submission" date="2014-09" db="EMBL/GenBank/DDBJ databases">
        <authorList>
            <person name="Magalhaes I.L.F."/>
            <person name="Oliveira U."/>
            <person name="Santos F.R."/>
            <person name="Vidigal T.H.D.A."/>
            <person name="Brescovit A.D."/>
            <person name="Santos A.J."/>
        </authorList>
    </citation>
    <scope>NUCLEOTIDE SEQUENCE</scope>
    <source>
        <tissue evidence="1">Shoot tissue taken approximately 20 cm above the soil surface</tissue>
    </source>
</reference>
<reference evidence="1" key="2">
    <citation type="journal article" date="2015" name="Data Brief">
        <title>Shoot transcriptome of the giant reed, Arundo donax.</title>
        <authorList>
            <person name="Barrero R.A."/>
            <person name="Guerrero F.D."/>
            <person name="Moolhuijzen P."/>
            <person name="Goolsby J.A."/>
            <person name="Tidwell J."/>
            <person name="Bellgard S.E."/>
            <person name="Bellgard M.I."/>
        </authorList>
    </citation>
    <scope>NUCLEOTIDE SEQUENCE</scope>
    <source>
        <tissue evidence="1">Shoot tissue taken approximately 20 cm above the soil surface</tissue>
    </source>
</reference>
<proteinExistence type="predicted"/>
<evidence type="ECO:0000313" key="1">
    <source>
        <dbReference type="EMBL" id="JAD79663.1"/>
    </source>
</evidence>
<accession>A0A0A9CZ15</accession>
<protein>
    <submittedName>
        <fullName evidence="1">Uncharacterized protein</fullName>
    </submittedName>
</protein>
<sequence>MQMNGKPCLLWEHQYQLEPSQFWKLPFGKPSFVSILECTVSKNHHRVLQPKMMVTSLYWSALWLHGLLEHFSPSLNTF</sequence>
<name>A0A0A9CZ15_ARUDO</name>
<dbReference type="AlphaFoldDB" id="A0A0A9CZ15"/>
<dbReference type="EMBL" id="GBRH01218232">
    <property type="protein sequence ID" value="JAD79663.1"/>
    <property type="molecule type" value="Transcribed_RNA"/>
</dbReference>
<organism evidence="1">
    <name type="scientific">Arundo donax</name>
    <name type="common">Giant reed</name>
    <name type="synonym">Donax arundinaceus</name>
    <dbReference type="NCBI Taxonomy" id="35708"/>
    <lineage>
        <taxon>Eukaryota</taxon>
        <taxon>Viridiplantae</taxon>
        <taxon>Streptophyta</taxon>
        <taxon>Embryophyta</taxon>
        <taxon>Tracheophyta</taxon>
        <taxon>Spermatophyta</taxon>
        <taxon>Magnoliopsida</taxon>
        <taxon>Liliopsida</taxon>
        <taxon>Poales</taxon>
        <taxon>Poaceae</taxon>
        <taxon>PACMAD clade</taxon>
        <taxon>Arundinoideae</taxon>
        <taxon>Arundineae</taxon>
        <taxon>Arundo</taxon>
    </lineage>
</organism>